<feature type="transmembrane region" description="Helical" evidence="11">
    <location>
        <begin position="99"/>
        <end position="122"/>
    </location>
</feature>
<keyword evidence="6 11" id="KW-0472">Membrane</keyword>
<dbReference type="PANTHER" id="PTHR10489">
    <property type="entry name" value="CELL ADHESION MOLECULE"/>
    <property type="match status" value="1"/>
</dbReference>
<keyword evidence="5 10" id="KW-0297">G-protein coupled receptor</keyword>
<dbReference type="OMA" id="HIICAAV"/>
<dbReference type="InParanoid" id="A0A669EN57"/>
<protein>
    <submittedName>
        <fullName evidence="14">Chemokine (C-C motif) receptor 6a</fullName>
    </submittedName>
</protein>
<dbReference type="Ensembl" id="ENSONIT00000079580.1">
    <property type="protein sequence ID" value="ENSONIP00000072541.1"/>
    <property type="gene ID" value="ENSONIG00000039691.1"/>
</dbReference>
<keyword evidence="12" id="KW-0732">Signal</keyword>
<feature type="transmembrane region" description="Helical" evidence="11">
    <location>
        <begin position="212"/>
        <end position="231"/>
    </location>
</feature>
<dbReference type="PRINTS" id="PR00657">
    <property type="entry name" value="CCCHEMOKINER"/>
</dbReference>
<dbReference type="PROSITE" id="PS00237">
    <property type="entry name" value="G_PROTEIN_RECEP_F1_1"/>
    <property type="match status" value="1"/>
</dbReference>
<evidence type="ECO:0000256" key="11">
    <source>
        <dbReference type="SAM" id="Phobius"/>
    </source>
</evidence>
<dbReference type="InterPro" id="IPR000355">
    <property type="entry name" value="Chemokine_rcpt"/>
</dbReference>
<evidence type="ECO:0000313" key="14">
    <source>
        <dbReference type="Ensembl" id="ENSONIP00000072541.1"/>
    </source>
</evidence>
<dbReference type="PRINTS" id="PR00237">
    <property type="entry name" value="GPCRRHODOPSN"/>
</dbReference>
<reference evidence="14" key="2">
    <citation type="submission" date="2025-08" db="UniProtKB">
        <authorList>
            <consortium name="Ensembl"/>
        </authorList>
    </citation>
    <scope>IDENTIFICATION</scope>
</reference>
<dbReference type="GO" id="GO:0009897">
    <property type="term" value="C:external side of plasma membrane"/>
    <property type="evidence" value="ECO:0007669"/>
    <property type="project" value="TreeGrafter"/>
</dbReference>
<dbReference type="PANTHER" id="PTHR10489:SF611">
    <property type="entry name" value="C-C CHEMOKINE RECEPTOR TYPE 6"/>
    <property type="match status" value="1"/>
</dbReference>
<dbReference type="SUPFAM" id="SSF81321">
    <property type="entry name" value="Family A G protein-coupled receptor-like"/>
    <property type="match status" value="1"/>
</dbReference>
<evidence type="ECO:0000256" key="7">
    <source>
        <dbReference type="ARBA" id="ARBA00023170"/>
    </source>
</evidence>
<dbReference type="AlphaFoldDB" id="A0A669EN57"/>
<comment type="subcellular location">
    <subcellularLocation>
        <location evidence="1">Cell membrane</location>
        <topology evidence="1">Multi-pass membrane protein</topology>
    </subcellularLocation>
</comment>
<feature type="transmembrane region" description="Helical" evidence="11">
    <location>
        <begin position="285"/>
        <end position="304"/>
    </location>
</feature>
<reference evidence="14" key="3">
    <citation type="submission" date="2025-09" db="UniProtKB">
        <authorList>
            <consortium name="Ensembl"/>
        </authorList>
    </citation>
    <scope>IDENTIFICATION</scope>
</reference>
<evidence type="ECO:0000256" key="1">
    <source>
        <dbReference type="ARBA" id="ARBA00004651"/>
    </source>
</evidence>
<keyword evidence="8" id="KW-0325">Glycoprotein</keyword>
<evidence type="ECO:0000313" key="15">
    <source>
        <dbReference type="Proteomes" id="UP000005207"/>
    </source>
</evidence>
<dbReference type="GO" id="GO:0016493">
    <property type="term" value="F:C-C chemokine receptor activity"/>
    <property type="evidence" value="ECO:0007669"/>
    <property type="project" value="TreeGrafter"/>
</dbReference>
<evidence type="ECO:0000256" key="5">
    <source>
        <dbReference type="ARBA" id="ARBA00023040"/>
    </source>
</evidence>
<dbReference type="GeneTree" id="ENSGT01030000234667"/>
<proteinExistence type="inferred from homology"/>
<dbReference type="GO" id="GO:0007204">
    <property type="term" value="P:positive regulation of cytosolic calcium ion concentration"/>
    <property type="evidence" value="ECO:0007669"/>
    <property type="project" value="TreeGrafter"/>
</dbReference>
<organism evidence="14 15">
    <name type="scientific">Oreochromis niloticus</name>
    <name type="common">Nile tilapia</name>
    <name type="synonym">Tilapia nilotica</name>
    <dbReference type="NCBI Taxonomy" id="8128"/>
    <lineage>
        <taxon>Eukaryota</taxon>
        <taxon>Metazoa</taxon>
        <taxon>Chordata</taxon>
        <taxon>Craniata</taxon>
        <taxon>Vertebrata</taxon>
        <taxon>Euteleostomi</taxon>
        <taxon>Actinopterygii</taxon>
        <taxon>Neopterygii</taxon>
        <taxon>Teleostei</taxon>
        <taxon>Neoteleostei</taxon>
        <taxon>Acanthomorphata</taxon>
        <taxon>Ovalentaria</taxon>
        <taxon>Cichlomorphae</taxon>
        <taxon>Cichliformes</taxon>
        <taxon>Cichlidae</taxon>
        <taxon>African cichlids</taxon>
        <taxon>Pseudocrenilabrinae</taxon>
        <taxon>Oreochromini</taxon>
        <taxon>Oreochromis</taxon>
    </lineage>
</organism>
<feature type="transmembrane region" description="Helical" evidence="11">
    <location>
        <begin position="364"/>
        <end position="384"/>
    </location>
</feature>
<dbReference type="FunFam" id="1.20.1070.10:FF:000035">
    <property type="entry name" value="C-C chemokine receptor type 6"/>
    <property type="match status" value="1"/>
</dbReference>
<evidence type="ECO:0000256" key="9">
    <source>
        <dbReference type="ARBA" id="ARBA00023224"/>
    </source>
</evidence>
<keyword evidence="2" id="KW-1003">Cell membrane</keyword>
<keyword evidence="4 11" id="KW-1133">Transmembrane helix</keyword>
<keyword evidence="7 10" id="KW-0675">Receptor</keyword>
<feature type="chain" id="PRO_5025404583" evidence="12">
    <location>
        <begin position="21"/>
        <end position="436"/>
    </location>
</feature>
<feature type="transmembrane region" description="Helical" evidence="11">
    <location>
        <begin position="316"/>
        <end position="338"/>
    </location>
</feature>
<name>A0A669EN57_ORENI</name>
<keyword evidence="9 10" id="KW-0807">Transducer</keyword>
<gene>
    <name evidence="14" type="primary">CCR6</name>
</gene>
<evidence type="ECO:0000256" key="3">
    <source>
        <dbReference type="ARBA" id="ARBA00022692"/>
    </source>
</evidence>
<dbReference type="GO" id="GO:0019722">
    <property type="term" value="P:calcium-mediated signaling"/>
    <property type="evidence" value="ECO:0007669"/>
    <property type="project" value="TreeGrafter"/>
</dbReference>
<dbReference type="InterPro" id="IPR000276">
    <property type="entry name" value="GPCR_Rhodpsn"/>
</dbReference>
<feature type="signal peptide" evidence="12">
    <location>
        <begin position="1"/>
        <end position="20"/>
    </location>
</feature>
<evidence type="ECO:0000256" key="2">
    <source>
        <dbReference type="ARBA" id="ARBA00022475"/>
    </source>
</evidence>
<evidence type="ECO:0000256" key="10">
    <source>
        <dbReference type="RuleBase" id="RU000688"/>
    </source>
</evidence>
<comment type="similarity">
    <text evidence="10">Belongs to the G-protein coupled receptor 1 family.</text>
</comment>
<reference evidence="15" key="1">
    <citation type="submission" date="2012-01" db="EMBL/GenBank/DDBJ databases">
        <title>The Genome Sequence of Oreochromis niloticus (Nile Tilapia).</title>
        <authorList>
            <consortium name="Broad Institute Genome Assembly Team"/>
            <consortium name="Broad Institute Sequencing Platform"/>
            <person name="Di Palma F."/>
            <person name="Johnson J."/>
            <person name="Lander E.S."/>
            <person name="Lindblad-Toh K."/>
        </authorList>
    </citation>
    <scope>NUCLEOTIDE SEQUENCE [LARGE SCALE GENOMIC DNA]</scope>
</reference>
<accession>A0A669EN57</accession>
<dbReference type="GO" id="GO:0060326">
    <property type="term" value="P:cell chemotaxis"/>
    <property type="evidence" value="ECO:0007669"/>
    <property type="project" value="TreeGrafter"/>
</dbReference>
<evidence type="ECO:0000256" key="8">
    <source>
        <dbReference type="ARBA" id="ARBA00023180"/>
    </source>
</evidence>
<evidence type="ECO:0000256" key="6">
    <source>
        <dbReference type="ARBA" id="ARBA00023136"/>
    </source>
</evidence>
<dbReference type="InterPro" id="IPR050119">
    <property type="entry name" value="CCR1-9-like"/>
</dbReference>
<dbReference type="PROSITE" id="PS50262">
    <property type="entry name" value="G_PROTEIN_RECEP_F1_2"/>
    <property type="match status" value="1"/>
</dbReference>
<sequence length="436" mass="49870">MPRSCIIALVILVLTCAGSAAGFIIHRHTFIYSAEDLISNQSYTTKMSNQSYTTDMSNQSYSPKMSEDENNYNGSDNLDYDGFCLFHNNQSVVDVIGPYVHSIICILGLVGNSLVIVTYAFYKRTKSMTDIYLFNVAIADLLFVLALPFIVYNELWSWPMGQVACKLLRGSYSVNLYSGLLLLACISTDRYIAIVQARRSFRLRSLSYSRIICAIIWIFAILVSVPTFYFYDWYEPSHTNSIMMNDDNQSEILSSEYVCEFKFKDRDTAMAVKVAVPSTQISVGFFLPLFIMIFCYSAIIDTLLKAKNLQRHRAVRVVLVVVAVFIICHLPYNIVLLYDTVTMFQQRSCEEADMLEMAKTVLQTIAYMHCCLNPVLYAFVGVNFRNHFRRIFRDLWCLGKKYMSPRRFSRVTSDFYMSSTRRSMDGSSNSGASFTM</sequence>
<dbReference type="Gene3D" id="1.20.1070.10">
    <property type="entry name" value="Rhodopsin 7-helix transmembrane proteins"/>
    <property type="match status" value="1"/>
</dbReference>
<evidence type="ECO:0000256" key="12">
    <source>
        <dbReference type="SAM" id="SignalP"/>
    </source>
</evidence>
<feature type="transmembrane region" description="Helical" evidence="11">
    <location>
        <begin position="131"/>
        <end position="152"/>
    </location>
</feature>
<dbReference type="InterPro" id="IPR017452">
    <property type="entry name" value="GPCR_Rhodpsn_7TM"/>
</dbReference>
<feature type="transmembrane region" description="Helical" evidence="11">
    <location>
        <begin position="172"/>
        <end position="192"/>
    </location>
</feature>
<dbReference type="GO" id="GO:0019957">
    <property type="term" value="F:C-C chemokine binding"/>
    <property type="evidence" value="ECO:0007669"/>
    <property type="project" value="TreeGrafter"/>
</dbReference>
<evidence type="ECO:0000259" key="13">
    <source>
        <dbReference type="PROSITE" id="PS50262"/>
    </source>
</evidence>
<dbReference type="Pfam" id="PF00001">
    <property type="entry name" value="7tm_1"/>
    <property type="match status" value="1"/>
</dbReference>
<dbReference type="FunCoup" id="A0A669EN57">
    <property type="interactions" value="851"/>
</dbReference>
<evidence type="ECO:0000256" key="4">
    <source>
        <dbReference type="ARBA" id="ARBA00022989"/>
    </source>
</evidence>
<dbReference type="Proteomes" id="UP000005207">
    <property type="component" value="Linkage group LG15"/>
</dbReference>
<keyword evidence="3 10" id="KW-0812">Transmembrane</keyword>
<keyword evidence="15" id="KW-1185">Reference proteome</keyword>
<feature type="domain" description="G-protein coupled receptors family 1 profile" evidence="13">
    <location>
        <begin position="111"/>
        <end position="377"/>
    </location>
</feature>
<dbReference type="GO" id="GO:0006955">
    <property type="term" value="P:immune response"/>
    <property type="evidence" value="ECO:0007669"/>
    <property type="project" value="TreeGrafter"/>
</dbReference>